<feature type="binding site" evidence="5">
    <location>
        <begin position="273"/>
        <end position="276"/>
    </location>
    <ligand>
        <name>pyridoxal 5'-phosphate</name>
        <dbReference type="ChEBI" id="CHEBI:597326"/>
    </ligand>
</feature>
<keyword evidence="11" id="KW-1185">Reference proteome</keyword>
<dbReference type="Gene3D" id="3.20.20.10">
    <property type="entry name" value="Alanine racemase"/>
    <property type="match status" value="1"/>
</dbReference>
<comment type="caution">
    <text evidence="10">The sequence shown here is derived from an EMBL/GenBank/DDBJ whole genome shotgun (WGS) entry which is preliminary data.</text>
</comment>
<keyword evidence="3 5" id="KW-0663">Pyridoxal phosphate</keyword>
<evidence type="ECO:0000256" key="3">
    <source>
        <dbReference type="ARBA" id="ARBA00022898"/>
    </source>
</evidence>
<dbReference type="Gene3D" id="2.40.37.10">
    <property type="entry name" value="Lyase, Ornithine Decarboxylase, Chain A, domain 1"/>
    <property type="match status" value="1"/>
</dbReference>
<dbReference type="InterPro" id="IPR022643">
    <property type="entry name" value="De-COase2_C"/>
</dbReference>
<dbReference type="InterPro" id="IPR022644">
    <property type="entry name" value="De-COase2_N"/>
</dbReference>
<dbReference type="NCBIfam" id="TIGR01048">
    <property type="entry name" value="lysA"/>
    <property type="match status" value="1"/>
</dbReference>
<dbReference type="CDD" id="cd06828">
    <property type="entry name" value="PLPDE_III_DapDC"/>
    <property type="match status" value="1"/>
</dbReference>
<dbReference type="Proteomes" id="UP000649075">
    <property type="component" value="Unassembled WGS sequence"/>
</dbReference>
<keyword evidence="4 5" id="KW-0456">Lyase</keyword>
<gene>
    <name evidence="5 10" type="primary">lysA</name>
    <name evidence="10" type="ORF">H8911_07495</name>
</gene>
<reference evidence="10 11" key="1">
    <citation type="submission" date="2020-08" db="EMBL/GenBank/DDBJ databases">
        <authorList>
            <person name="Liu C."/>
            <person name="Sun Q."/>
        </authorList>
    </citation>
    <scope>NUCLEOTIDE SEQUENCE [LARGE SCALE GENOMIC DNA]</scope>
    <source>
        <strain evidence="10 11">L34</strain>
    </source>
</reference>
<feature type="binding site" evidence="5">
    <location>
        <position position="372"/>
    </location>
    <ligand>
        <name>substrate</name>
    </ligand>
</feature>
<dbReference type="PANTHER" id="PTHR43727">
    <property type="entry name" value="DIAMINOPIMELATE DECARBOXYLASE"/>
    <property type="match status" value="1"/>
</dbReference>
<accession>A0ABR7KIK6</accession>
<evidence type="ECO:0000256" key="5">
    <source>
        <dbReference type="HAMAP-Rule" id="MF_02120"/>
    </source>
</evidence>
<comment type="subunit">
    <text evidence="5">Homodimer.</text>
</comment>
<dbReference type="SUPFAM" id="SSF51419">
    <property type="entry name" value="PLP-binding barrel"/>
    <property type="match status" value="1"/>
</dbReference>
<evidence type="ECO:0000259" key="8">
    <source>
        <dbReference type="Pfam" id="PF00278"/>
    </source>
</evidence>
<evidence type="ECO:0000256" key="7">
    <source>
        <dbReference type="RuleBase" id="RU003738"/>
    </source>
</evidence>
<comment type="cofactor">
    <cofactor evidence="1 5 7">
        <name>pyridoxal 5'-phosphate</name>
        <dbReference type="ChEBI" id="CHEBI:597326"/>
    </cofactor>
</comment>
<evidence type="ECO:0000256" key="1">
    <source>
        <dbReference type="ARBA" id="ARBA00001933"/>
    </source>
</evidence>
<dbReference type="RefSeq" id="WP_186999215.1">
    <property type="nucleotide sequence ID" value="NZ_JACRWH010000029.1"/>
</dbReference>
<dbReference type="Pfam" id="PF02784">
    <property type="entry name" value="Orn_Arg_deC_N"/>
    <property type="match status" value="1"/>
</dbReference>
<evidence type="ECO:0000259" key="9">
    <source>
        <dbReference type="Pfam" id="PF02784"/>
    </source>
</evidence>
<sequence length="417" mass="46027">MKISNVEVKDLVNTYGSPLYVYNQRMIEDKLNAFKNCLKSSEFECDVIYASKAFNCKAMIQLVSKMDCSLDAVSGGELYTAYAAGFDMARVYFHGNNKSMDELKMALKYKVGTIIVDNLMEAQLLSELAKNIDYTVSILLRVNPGIEAHTHEYIVTANIDSKFGISIEKKSGILELIQIINACPNLSFDGFHAHIGSQIFDKEAFVQEVNKVCEFVSNLGVDVSTLNFGGGFGAVYTDEDTPIPVDIVCDTLIEAVKCNIEKYALNINKICIEPGRSIVAEAGSTVYTVGFMKETPHKNYIFVDGGMSDNIRPALYQAKYSCVIDGKENEMASKHYKVAGKCCESGDVIIEDAYLPEAKPNDLLVVKTTGAYGYSMASHYNKACGLPVIFCKDGNSQCVIRGENYEDLIRLENDLCA</sequence>
<dbReference type="EMBL" id="JACRWH010000029">
    <property type="protein sequence ID" value="MBC6012578.1"/>
    <property type="molecule type" value="Genomic_DNA"/>
</dbReference>
<dbReference type="HAMAP" id="MF_02120">
    <property type="entry name" value="LysA"/>
    <property type="match status" value="1"/>
</dbReference>
<dbReference type="PRINTS" id="PR01179">
    <property type="entry name" value="ODADCRBXLASE"/>
</dbReference>
<feature type="binding site" evidence="5">
    <location>
        <position position="231"/>
    </location>
    <ligand>
        <name>pyridoxal 5'-phosphate</name>
        <dbReference type="ChEBI" id="CHEBI:597326"/>
    </ligand>
</feature>
<feature type="binding site" evidence="5">
    <location>
        <position position="316"/>
    </location>
    <ligand>
        <name>substrate</name>
    </ligand>
</feature>
<dbReference type="EC" id="4.1.1.20" evidence="5 6"/>
<dbReference type="InterPro" id="IPR002986">
    <property type="entry name" value="DAP_deCOOHase_LysA"/>
</dbReference>
<dbReference type="InterPro" id="IPR000183">
    <property type="entry name" value="Orn/DAP/Arg_de-COase"/>
</dbReference>
<dbReference type="SUPFAM" id="SSF50621">
    <property type="entry name" value="Alanine racemase C-terminal domain-like"/>
    <property type="match status" value="1"/>
</dbReference>
<keyword evidence="5 7" id="KW-0457">Lysine biosynthesis</keyword>
<proteinExistence type="inferred from homology"/>
<feature type="modified residue" description="N6-(pyridoxal phosphate)lysine" evidence="5">
    <location>
        <position position="52"/>
    </location>
</feature>
<protein>
    <recommendedName>
        <fullName evidence="5 6">Diaminopimelate decarboxylase</fullName>
        <shortName evidence="5">DAP decarboxylase</shortName>
        <shortName evidence="5">DAPDC</shortName>
        <ecNumber evidence="5 6">4.1.1.20</ecNumber>
    </recommendedName>
</protein>
<dbReference type="Pfam" id="PF00278">
    <property type="entry name" value="Orn_DAP_Arg_deC"/>
    <property type="match status" value="1"/>
</dbReference>
<keyword evidence="2 5" id="KW-0210">Decarboxylase</keyword>
<dbReference type="PRINTS" id="PR01181">
    <property type="entry name" value="DAPDCRBXLASE"/>
</dbReference>
<comment type="pathway">
    <text evidence="5 7">Amino-acid biosynthesis; L-lysine biosynthesis via DAP pathway; L-lysine from DL-2,6-diaminopimelate: step 1/1.</text>
</comment>
<evidence type="ECO:0000256" key="6">
    <source>
        <dbReference type="NCBIfam" id="TIGR01048"/>
    </source>
</evidence>
<comment type="function">
    <text evidence="5">Specifically catalyzes the decarboxylation of meso-diaminopimelate (meso-DAP) to L-lysine.</text>
</comment>
<feature type="binding site" evidence="5">
    <location>
        <position position="276"/>
    </location>
    <ligand>
        <name>substrate</name>
    </ligand>
</feature>
<dbReference type="PANTHER" id="PTHR43727:SF2">
    <property type="entry name" value="GROUP IV DECARBOXYLASE"/>
    <property type="match status" value="1"/>
</dbReference>
<feature type="domain" description="Orn/DAP/Arg decarboxylase 2 C-terminal" evidence="8">
    <location>
        <begin position="23"/>
        <end position="370"/>
    </location>
</feature>
<evidence type="ECO:0000313" key="11">
    <source>
        <dbReference type="Proteomes" id="UP000649075"/>
    </source>
</evidence>
<keyword evidence="5" id="KW-0028">Amino-acid biosynthesis</keyword>
<feature type="binding site" evidence="5">
    <location>
        <position position="312"/>
    </location>
    <ligand>
        <name>substrate</name>
    </ligand>
</feature>
<comment type="similarity">
    <text evidence="5">Belongs to the Orn/Lys/Arg decarboxylase class-II family. LysA subfamily.</text>
</comment>
<dbReference type="InterPro" id="IPR029066">
    <property type="entry name" value="PLP-binding_barrel"/>
</dbReference>
<evidence type="ECO:0000256" key="4">
    <source>
        <dbReference type="ARBA" id="ARBA00023239"/>
    </source>
</evidence>
<evidence type="ECO:0000256" key="2">
    <source>
        <dbReference type="ARBA" id="ARBA00022793"/>
    </source>
</evidence>
<organism evidence="10 11">
    <name type="scientific">Holdemanella hominis</name>
    <dbReference type="NCBI Taxonomy" id="2764327"/>
    <lineage>
        <taxon>Bacteria</taxon>
        <taxon>Bacillati</taxon>
        <taxon>Bacillota</taxon>
        <taxon>Erysipelotrichia</taxon>
        <taxon>Erysipelotrichales</taxon>
        <taxon>Erysipelotrichaceae</taxon>
        <taxon>Holdemanella</taxon>
    </lineage>
</organism>
<feature type="binding site" evidence="5">
    <location>
        <position position="372"/>
    </location>
    <ligand>
        <name>pyridoxal 5'-phosphate</name>
        <dbReference type="ChEBI" id="CHEBI:597326"/>
    </ligand>
</feature>
<name>A0ABR7KIK6_9FIRM</name>
<feature type="domain" description="Orn/DAP/Arg decarboxylase 2 N-terminal" evidence="9">
    <location>
        <begin position="26"/>
        <end position="280"/>
    </location>
</feature>
<dbReference type="InterPro" id="IPR009006">
    <property type="entry name" value="Ala_racemase/Decarboxylase_C"/>
</dbReference>
<evidence type="ECO:0000313" key="10">
    <source>
        <dbReference type="EMBL" id="MBC6012578.1"/>
    </source>
</evidence>
<dbReference type="GO" id="GO:0008836">
    <property type="term" value="F:diaminopimelate decarboxylase activity"/>
    <property type="evidence" value="ECO:0007669"/>
    <property type="project" value="UniProtKB-EC"/>
</dbReference>
<feature type="binding site" evidence="5">
    <location>
        <position position="344"/>
    </location>
    <ligand>
        <name>substrate</name>
    </ligand>
</feature>
<comment type="catalytic activity">
    <reaction evidence="5 7">
        <text>meso-2,6-diaminopimelate + H(+) = L-lysine + CO2</text>
        <dbReference type="Rhea" id="RHEA:15101"/>
        <dbReference type="ChEBI" id="CHEBI:15378"/>
        <dbReference type="ChEBI" id="CHEBI:16526"/>
        <dbReference type="ChEBI" id="CHEBI:32551"/>
        <dbReference type="ChEBI" id="CHEBI:57791"/>
        <dbReference type="EC" id="4.1.1.20"/>
    </reaction>
</comment>